<protein>
    <recommendedName>
        <fullName evidence="1">DUF1023 domain-containing protein</fullName>
    </recommendedName>
</protein>
<dbReference type="KEGG" id="serw:FY030_04460"/>
<evidence type="ECO:0000313" key="3">
    <source>
        <dbReference type="Proteomes" id="UP000326546"/>
    </source>
</evidence>
<dbReference type="AlphaFoldDB" id="A0A5J6V2D6"/>
<reference evidence="2 3" key="1">
    <citation type="submission" date="2019-09" db="EMBL/GenBank/DDBJ databases">
        <title>Serinicoccus pratensis sp. nov., isolated from meadow soil.</title>
        <authorList>
            <person name="Zhang W."/>
        </authorList>
    </citation>
    <scope>NUCLEOTIDE SEQUENCE [LARGE SCALE GENOMIC DNA]</scope>
    <source>
        <strain evidence="2 3">W204</strain>
    </source>
</reference>
<accession>A0A5J6V2D6</accession>
<sequence>MGADHLGIWSWMVHDGDEVRAAGTRLHDTASVLGQQEDQLRSTLGSASTALGWEGQIVDRADQPASTAQTQMARFAEDLQAAGTALRDLGSAMDANAPQLRQVRADWDALQSDPPKRQGLGPLDGLLVDRAALHEAEAALRSRAELHTDNLSTADGACRDLLASAVESVRGLVPLGTSPDFLRSLIPSEAYGVFAEHGIADTDEERVLAERILAQCHTPEAVREMLAGVPVERLAEFLGRHPEIAAALANDWDYRGEDPVLGGLLQARGDLGPNGQLPDGVEGVAAYWASLSELEQERLRLLYPTLVGNTDGIPLPDRAMANRWLLMDALRQELAVEAMLAAAPTTQEEEERRRDEDAWYVPGFWRDLTERWDQFHRDGIGQMINRTEHPDLLLDESRTRIALYEQMLHDEPVVLREDLPGLPGDQRMVILFDPRGDGRFAEYSGKLDAQNLSVIVPGTGNDMAGMKDYNERFAGIAADHPDDTAVITWLGGDMPNAIGADAPDNTYTSDNGHRLVTFVEGLRTVGDAQWLSLVGHSAGGAVVGFADKYGVEADAVLHVASAGTGTGMSDAALYPTHTWAGADGPERDVRRYSQTAPGDPIILAQRAGEIDDALDRVGLGLPEDIGHGYNPDTTPGFTPLDTGVWLEDGGARGNTFRAGDLVEGLESHDYVIRPGTTSWQNIIGVIRADWDSVVEK</sequence>
<dbReference type="InterPro" id="IPR010427">
    <property type="entry name" value="DUF1023"/>
</dbReference>
<keyword evidence="3" id="KW-1185">Reference proteome</keyword>
<proteinExistence type="predicted"/>
<name>A0A5J6V2D6_9MICO</name>
<dbReference type="OrthoDB" id="3259161at2"/>
<organism evidence="2 3">
    <name type="scientific">Ornithinimicrobium pratense</name>
    <dbReference type="NCBI Taxonomy" id="2593973"/>
    <lineage>
        <taxon>Bacteria</taxon>
        <taxon>Bacillati</taxon>
        <taxon>Actinomycetota</taxon>
        <taxon>Actinomycetes</taxon>
        <taxon>Micrococcales</taxon>
        <taxon>Ornithinimicrobiaceae</taxon>
        <taxon>Ornithinimicrobium</taxon>
    </lineage>
</organism>
<gene>
    <name evidence="2" type="ORF">FY030_04460</name>
</gene>
<evidence type="ECO:0000313" key="2">
    <source>
        <dbReference type="EMBL" id="QFG68070.1"/>
    </source>
</evidence>
<dbReference type="EMBL" id="CP044427">
    <property type="protein sequence ID" value="QFG68070.1"/>
    <property type="molecule type" value="Genomic_DNA"/>
</dbReference>
<feature type="domain" description="DUF1023" evidence="1">
    <location>
        <begin position="433"/>
        <end position="580"/>
    </location>
</feature>
<dbReference type="Pfam" id="PF06259">
    <property type="entry name" value="Abhydrolase_8"/>
    <property type="match status" value="1"/>
</dbReference>
<dbReference type="Proteomes" id="UP000326546">
    <property type="component" value="Chromosome"/>
</dbReference>
<dbReference type="RefSeq" id="WP_158060460.1">
    <property type="nucleotide sequence ID" value="NZ_CP044427.1"/>
</dbReference>
<evidence type="ECO:0000259" key="1">
    <source>
        <dbReference type="Pfam" id="PF06259"/>
    </source>
</evidence>